<sequence>MTYLVMLLAGLISFKLYNRYVPIFGVKCSAALDLNETSIQVIDVRDYNQSYKDPVHGAVNIPIAYLKRYHRELNSHKIYIIASSPLEKNLSIRFLKRRGFKIIGYRLTNCNCKEWFKRKLA</sequence>
<gene>
    <name evidence="1" type="ORF">SAMN05877753_102684</name>
</gene>
<accession>A0A285CNT0</accession>
<evidence type="ECO:0008006" key="3">
    <source>
        <dbReference type="Google" id="ProtNLM"/>
    </source>
</evidence>
<dbReference type="Gene3D" id="3.40.250.10">
    <property type="entry name" value="Rhodanese-like domain"/>
    <property type="match status" value="1"/>
</dbReference>
<dbReference type="OrthoDB" id="2967651at2"/>
<dbReference type="AlphaFoldDB" id="A0A285CNT0"/>
<dbReference type="SUPFAM" id="SSF52821">
    <property type="entry name" value="Rhodanese/Cell cycle control phosphatase"/>
    <property type="match status" value="1"/>
</dbReference>
<proteinExistence type="predicted"/>
<dbReference type="EMBL" id="OAOP01000002">
    <property type="protein sequence ID" value="SNX68708.1"/>
    <property type="molecule type" value="Genomic_DNA"/>
</dbReference>
<organism evidence="1 2">
    <name type="scientific">Bacillus oleivorans</name>
    <dbReference type="NCBI Taxonomy" id="1448271"/>
    <lineage>
        <taxon>Bacteria</taxon>
        <taxon>Bacillati</taxon>
        <taxon>Bacillota</taxon>
        <taxon>Bacilli</taxon>
        <taxon>Bacillales</taxon>
        <taxon>Bacillaceae</taxon>
        <taxon>Bacillus</taxon>
    </lineage>
</organism>
<reference evidence="1 2" key="1">
    <citation type="submission" date="2017-08" db="EMBL/GenBank/DDBJ databases">
        <authorList>
            <person name="de Groot N.N."/>
        </authorList>
    </citation>
    <scope>NUCLEOTIDE SEQUENCE [LARGE SCALE GENOMIC DNA]</scope>
    <source>
        <strain evidence="1 2">JC228</strain>
    </source>
</reference>
<dbReference type="RefSeq" id="WP_097157838.1">
    <property type="nucleotide sequence ID" value="NZ_JBEPMQ010000001.1"/>
</dbReference>
<evidence type="ECO:0000313" key="1">
    <source>
        <dbReference type="EMBL" id="SNX68708.1"/>
    </source>
</evidence>
<name>A0A285CNT0_9BACI</name>
<protein>
    <recommendedName>
        <fullName evidence="3">Rhodanese-related sulfurtransferase</fullName>
    </recommendedName>
</protein>
<dbReference type="Proteomes" id="UP000219546">
    <property type="component" value="Unassembled WGS sequence"/>
</dbReference>
<keyword evidence="2" id="KW-1185">Reference proteome</keyword>
<dbReference type="InterPro" id="IPR036873">
    <property type="entry name" value="Rhodanese-like_dom_sf"/>
</dbReference>
<evidence type="ECO:0000313" key="2">
    <source>
        <dbReference type="Proteomes" id="UP000219546"/>
    </source>
</evidence>